<evidence type="ECO:0000256" key="8">
    <source>
        <dbReference type="ARBA" id="ARBA00049244"/>
    </source>
</evidence>
<name>A0A0R2DIY9_9LACO</name>
<dbReference type="InterPro" id="IPR005790">
    <property type="entry name" value="DNA_polIII_delta"/>
</dbReference>
<evidence type="ECO:0000313" key="11">
    <source>
        <dbReference type="EMBL" id="KRN03622.1"/>
    </source>
</evidence>
<comment type="similarity">
    <text evidence="7">Belongs to the DNA polymerase HolA subunit family.</text>
</comment>
<dbReference type="Pfam" id="PF06144">
    <property type="entry name" value="DNA_pol3_delta"/>
    <property type="match status" value="1"/>
</dbReference>
<dbReference type="InterPro" id="IPR027417">
    <property type="entry name" value="P-loop_NTPase"/>
</dbReference>
<dbReference type="Proteomes" id="UP000051378">
    <property type="component" value="Unassembled WGS sequence"/>
</dbReference>
<organism evidence="11 12">
    <name type="scientific">Holzapfeliella floricola DSM 23037 = JCM 16512</name>
    <dbReference type="NCBI Taxonomy" id="1423744"/>
    <lineage>
        <taxon>Bacteria</taxon>
        <taxon>Bacillati</taxon>
        <taxon>Bacillota</taxon>
        <taxon>Bacilli</taxon>
        <taxon>Lactobacillales</taxon>
        <taxon>Lactobacillaceae</taxon>
        <taxon>Holzapfeliella</taxon>
    </lineage>
</organism>
<accession>A0A0R2DIY9</accession>
<dbReference type="Pfam" id="PF21694">
    <property type="entry name" value="DNA_pol3_delta_C"/>
    <property type="match status" value="1"/>
</dbReference>
<evidence type="ECO:0000256" key="4">
    <source>
        <dbReference type="ARBA" id="ARBA00022695"/>
    </source>
</evidence>
<feature type="domain" description="DNA polymerase III delta subunit-like C-terminal" evidence="10">
    <location>
        <begin position="216"/>
        <end position="332"/>
    </location>
</feature>
<dbReference type="EMBL" id="AYZL01000020">
    <property type="protein sequence ID" value="KRN03622.1"/>
    <property type="molecule type" value="Genomic_DNA"/>
</dbReference>
<evidence type="ECO:0000256" key="1">
    <source>
        <dbReference type="ARBA" id="ARBA00012417"/>
    </source>
</evidence>
<comment type="catalytic activity">
    <reaction evidence="8">
        <text>DNA(n) + a 2'-deoxyribonucleoside 5'-triphosphate = DNA(n+1) + diphosphate</text>
        <dbReference type="Rhea" id="RHEA:22508"/>
        <dbReference type="Rhea" id="RHEA-COMP:17339"/>
        <dbReference type="Rhea" id="RHEA-COMP:17340"/>
        <dbReference type="ChEBI" id="CHEBI:33019"/>
        <dbReference type="ChEBI" id="CHEBI:61560"/>
        <dbReference type="ChEBI" id="CHEBI:173112"/>
        <dbReference type="EC" id="2.7.7.7"/>
    </reaction>
</comment>
<keyword evidence="4" id="KW-0548">Nucleotidyltransferase</keyword>
<feature type="domain" description="DNA polymerase III delta N-terminal" evidence="9">
    <location>
        <begin position="31"/>
        <end position="141"/>
    </location>
</feature>
<evidence type="ECO:0000256" key="7">
    <source>
        <dbReference type="ARBA" id="ARBA00034754"/>
    </source>
</evidence>
<dbReference type="EC" id="2.7.7.7" evidence="1"/>
<evidence type="ECO:0000256" key="2">
    <source>
        <dbReference type="ARBA" id="ARBA00017703"/>
    </source>
</evidence>
<proteinExistence type="inferred from homology"/>
<dbReference type="AlphaFoldDB" id="A0A0R2DIY9"/>
<evidence type="ECO:0000256" key="6">
    <source>
        <dbReference type="ARBA" id="ARBA00022932"/>
    </source>
</evidence>
<evidence type="ECO:0000259" key="9">
    <source>
        <dbReference type="Pfam" id="PF06144"/>
    </source>
</evidence>
<dbReference type="OrthoDB" id="9775929at2"/>
<dbReference type="NCBIfam" id="TIGR01128">
    <property type="entry name" value="holA"/>
    <property type="match status" value="1"/>
</dbReference>
<dbReference type="InterPro" id="IPR008921">
    <property type="entry name" value="DNA_pol3_clamp-load_cplx_C"/>
</dbReference>
<keyword evidence="12" id="KW-1185">Reference proteome</keyword>
<reference evidence="11 12" key="1">
    <citation type="journal article" date="2015" name="Genome Announc.">
        <title>Expanding the biotechnology potential of lactobacilli through comparative genomics of 213 strains and associated genera.</title>
        <authorList>
            <person name="Sun Z."/>
            <person name="Harris H.M."/>
            <person name="McCann A."/>
            <person name="Guo C."/>
            <person name="Argimon S."/>
            <person name="Zhang W."/>
            <person name="Yang X."/>
            <person name="Jeffery I.B."/>
            <person name="Cooney J.C."/>
            <person name="Kagawa T.F."/>
            <person name="Liu W."/>
            <person name="Song Y."/>
            <person name="Salvetti E."/>
            <person name="Wrobel A."/>
            <person name="Rasinkangas P."/>
            <person name="Parkhill J."/>
            <person name="Rea M.C."/>
            <person name="O'Sullivan O."/>
            <person name="Ritari J."/>
            <person name="Douillard F.P."/>
            <person name="Paul Ross R."/>
            <person name="Yang R."/>
            <person name="Briner A.E."/>
            <person name="Felis G.E."/>
            <person name="de Vos W.M."/>
            <person name="Barrangou R."/>
            <person name="Klaenhammer T.R."/>
            <person name="Caufield P.W."/>
            <person name="Cui Y."/>
            <person name="Zhang H."/>
            <person name="O'Toole P.W."/>
        </authorList>
    </citation>
    <scope>NUCLEOTIDE SEQUENCE [LARGE SCALE GENOMIC DNA]</scope>
    <source>
        <strain evidence="11 12">DSM 23037</strain>
    </source>
</reference>
<keyword evidence="5" id="KW-0235">DNA replication</keyword>
<dbReference type="InterPro" id="IPR010372">
    <property type="entry name" value="DNA_pol3_delta_N"/>
</dbReference>
<dbReference type="SUPFAM" id="SSF52540">
    <property type="entry name" value="P-loop containing nucleoside triphosphate hydrolases"/>
    <property type="match status" value="1"/>
</dbReference>
<dbReference type="PANTHER" id="PTHR34388:SF1">
    <property type="entry name" value="DNA POLYMERASE III SUBUNIT DELTA"/>
    <property type="match status" value="1"/>
</dbReference>
<keyword evidence="6" id="KW-0239">DNA-directed DNA polymerase</keyword>
<dbReference type="PATRIC" id="fig|1423744.4.peg.748"/>
<evidence type="ECO:0000256" key="5">
    <source>
        <dbReference type="ARBA" id="ARBA00022705"/>
    </source>
</evidence>
<dbReference type="Gene3D" id="3.40.50.300">
    <property type="entry name" value="P-loop containing nucleotide triphosphate hydrolases"/>
    <property type="match status" value="1"/>
</dbReference>
<evidence type="ECO:0000259" key="10">
    <source>
        <dbReference type="Pfam" id="PF21694"/>
    </source>
</evidence>
<dbReference type="PANTHER" id="PTHR34388">
    <property type="entry name" value="DNA POLYMERASE III SUBUNIT DELTA"/>
    <property type="match status" value="1"/>
</dbReference>
<protein>
    <recommendedName>
        <fullName evidence="2">DNA polymerase III subunit delta</fullName>
        <ecNumber evidence="1">2.7.7.7</ecNumber>
    </recommendedName>
</protein>
<dbReference type="GO" id="GO:0009360">
    <property type="term" value="C:DNA polymerase III complex"/>
    <property type="evidence" value="ECO:0007669"/>
    <property type="project" value="InterPro"/>
</dbReference>
<dbReference type="GO" id="GO:0003887">
    <property type="term" value="F:DNA-directed DNA polymerase activity"/>
    <property type="evidence" value="ECO:0007669"/>
    <property type="project" value="UniProtKB-KW"/>
</dbReference>
<keyword evidence="3" id="KW-0808">Transferase</keyword>
<dbReference type="GO" id="GO:0003677">
    <property type="term" value="F:DNA binding"/>
    <property type="evidence" value="ECO:0007669"/>
    <property type="project" value="InterPro"/>
</dbReference>
<evidence type="ECO:0000256" key="3">
    <source>
        <dbReference type="ARBA" id="ARBA00022679"/>
    </source>
</evidence>
<gene>
    <name evidence="11" type="ORF">FC86_GL000728</name>
</gene>
<comment type="caution">
    <text evidence="11">The sequence shown here is derived from an EMBL/GenBank/DDBJ whole genome shotgun (WGS) entry which is preliminary data.</text>
</comment>
<dbReference type="RefSeq" id="WP_056974943.1">
    <property type="nucleotide sequence ID" value="NZ_AYZL01000020.1"/>
</dbReference>
<dbReference type="GO" id="GO:0006261">
    <property type="term" value="P:DNA-templated DNA replication"/>
    <property type="evidence" value="ECO:0007669"/>
    <property type="project" value="TreeGrafter"/>
</dbReference>
<evidence type="ECO:0000313" key="12">
    <source>
        <dbReference type="Proteomes" id="UP000051378"/>
    </source>
</evidence>
<sequence>MTLSQFLDIKNNKSTLGALVNTSTDLLNDYLIQQLVKKYQKQHGDVDIVRFDLAKQGYQGLVHELTQSSLFSTQKILIISELENLTAKAPAVKNKKVLDQLIKVIESQDISDSYLIFDFNYPKLDERKKITKVLKNHLMVIKDRLSYRNLNAFAQRLIEKDGYKIESQVTNLLVKRADFNVTALMNAIEKLKIAALDTMIISQKLVIDNVEQNLSDNIFDILSLALKKDYQQAIQLLKEQINQGVNEVQLVAAMTSQLRFLLQVKLLQEQNESIKQIEQILKAHPYRIKLASQTQISSSHLVYLINQLIEIEYQIKSGYQYQDDFLQLFLLKC</sequence>
<dbReference type="InterPro" id="IPR048466">
    <property type="entry name" value="DNA_pol3_delta-like_C"/>
</dbReference>
<dbReference type="Gene3D" id="1.20.272.10">
    <property type="match status" value="1"/>
</dbReference>
<dbReference type="STRING" id="1423744.FC86_GL000728"/>
<dbReference type="SUPFAM" id="SSF48019">
    <property type="entry name" value="post-AAA+ oligomerization domain-like"/>
    <property type="match status" value="1"/>
</dbReference>